<keyword evidence="1" id="KW-0472">Membrane</keyword>
<feature type="transmembrane region" description="Helical" evidence="1">
    <location>
        <begin position="153"/>
        <end position="178"/>
    </location>
</feature>
<evidence type="ECO:0000313" key="3">
    <source>
        <dbReference type="Proteomes" id="UP000198680"/>
    </source>
</evidence>
<proteinExistence type="predicted"/>
<sequence length="185" mass="19762">MTATTELAGATRDRYRLPLLAFVLVGSAVAVALGVYGREHEPAGYALNVVGFSGPLYVKTWLTTVAAVLAVVQLLTAGRMYDAAASARVRAVHRWSGRIAILATVPVAVHCLYALGFQGGSPRVLVHSLLGCFLYGAFVVKMLVLTRRDRPRWVVPVVGGALFAGVIGLWLSSSLWVFTTTGLHL</sequence>
<dbReference type="AlphaFoldDB" id="A0A1G9U461"/>
<evidence type="ECO:0000256" key="1">
    <source>
        <dbReference type="SAM" id="Phobius"/>
    </source>
</evidence>
<evidence type="ECO:0000313" key="2">
    <source>
        <dbReference type="EMBL" id="SDM54736.1"/>
    </source>
</evidence>
<dbReference type="Proteomes" id="UP000198680">
    <property type="component" value="Unassembled WGS sequence"/>
</dbReference>
<feature type="transmembrane region" description="Helical" evidence="1">
    <location>
        <begin position="99"/>
        <end position="118"/>
    </location>
</feature>
<dbReference type="InterPro" id="IPR045382">
    <property type="entry name" value="DUF6529"/>
</dbReference>
<reference evidence="3" key="1">
    <citation type="submission" date="2016-10" db="EMBL/GenBank/DDBJ databases">
        <authorList>
            <person name="Varghese N."/>
            <person name="Submissions S."/>
        </authorList>
    </citation>
    <scope>NUCLEOTIDE SEQUENCE [LARGE SCALE GENOMIC DNA]</scope>
    <source>
        <strain evidence="3">DSM 45419</strain>
    </source>
</reference>
<dbReference type="STRING" id="1137991.SAMN05660642_02769"/>
<dbReference type="OrthoDB" id="8774535at2"/>
<gene>
    <name evidence="2" type="ORF">SAMN05660642_02769</name>
</gene>
<accession>A0A1G9U461</accession>
<dbReference type="EMBL" id="FNHE01000006">
    <property type="protein sequence ID" value="SDM54736.1"/>
    <property type="molecule type" value="Genomic_DNA"/>
</dbReference>
<feature type="transmembrane region" description="Helical" evidence="1">
    <location>
        <begin position="17"/>
        <end position="36"/>
    </location>
</feature>
<feature type="transmembrane region" description="Helical" evidence="1">
    <location>
        <begin position="124"/>
        <end position="146"/>
    </location>
</feature>
<name>A0A1G9U461_9ACTN</name>
<feature type="transmembrane region" description="Helical" evidence="1">
    <location>
        <begin position="56"/>
        <end position="78"/>
    </location>
</feature>
<dbReference type="Pfam" id="PF20139">
    <property type="entry name" value="DUF6529"/>
    <property type="match status" value="1"/>
</dbReference>
<keyword evidence="1" id="KW-0812">Transmembrane</keyword>
<protein>
    <submittedName>
        <fullName evidence="2">Uncharacterized protein</fullName>
    </submittedName>
</protein>
<keyword evidence="3" id="KW-1185">Reference proteome</keyword>
<keyword evidence="1" id="KW-1133">Transmembrane helix</keyword>
<dbReference type="RefSeq" id="WP_091219095.1">
    <property type="nucleotide sequence ID" value="NZ_FNHE01000006.1"/>
</dbReference>
<organism evidence="2 3">
    <name type="scientific">Geodermatophilus siccatus</name>
    <dbReference type="NCBI Taxonomy" id="1137991"/>
    <lineage>
        <taxon>Bacteria</taxon>
        <taxon>Bacillati</taxon>
        <taxon>Actinomycetota</taxon>
        <taxon>Actinomycetes</taxon>
        <taxon>Geodermatophilales</taxon>
        <taxon>Geodermatophilaceae</taxon>
        <taxon>Geodermatophilus</taxon>
    </lineage>
</organism>